<keyword evidence="3" id="KW-1185">Reference proteome</keyword>
<organism evidence="2 3">
    <name type="scientific">Helianthus annuus</name>
    <name type="common">Common sunflower</name>
    <dbReference type="NCBI Taxonomy" id="4232"/>
    <lineage>
        <taxon>Eukaryota</taxon>
        <taxon>Viridiplantae</taxon>
        <taxon>Streptophyta</taxon>
        <taxon>Embryophyta</taxon>
        <taxon>Tracheophyta</taxon>
        <taxon>Spermatophyta</taxon>
        <taxon>Magnoliopsida</taxon>
        <taxon>eudicotyledons</taxon>
        <taxon>Gunneridae</taxon>
        <taxon>Pentapetalae</taxon>
        <taxon>asterids</taxon>
        <taxon>campanulids</taxon>
        <taxon>Asterales</taxon>
        <taxon>Asteraceae</taxon>
        <taxon>Asteroideae</taxon>
        <taxon>Heliantheae alliance</taxon>
        <taxon>Heliantheae</taxon>
        <taxon>Helianthus</taxon>
    </lineage>
</organism>
<proteinExistence type="predicted"/>
<dbReference type="EMBL" id="CM007901">
    <property type="protein sequence ID" value="OTG06402.1"/>
    <property type="molecule type" value="Genomic_DNA"/>
</dbReference>
<reference evidence="1" key="3">
    <citation type="submission" date="2020-06" db="EMBL/GenBank/DDBJ databases">
        <title>Helianthus annuus Genome sequencing and assembly Release 2.</title>
        <authorList>
            <person name="Gouzy J."/>
            <person name="Langlade N."/>
            <person name="Munos S."/>
        </authorList>
    </citation>
    <scope>NUCLEOTIDE SEQUENCE</scope>
    <source>
        <tissue evidence="1">Leaves</tissue>
    </source>
</reference>
<reference evidence="2" key="2">
    <citation type="submission" date="2017-02" db="EMBL/GenBank/DDBJ databases">
        <title>Sunflower complete genome.</title>
        <authorList>
            <person name="Langlade N."/>
            <person name="Munos S."/>
        </authorList>
    </citation>
    <scope>NUCLEOTIDE SEQUENCE [LARGE SCALE GENOMIC DNA]</scope>
    <source>
        <tissue evidence="2">Leaves</tissue>
    </source>
</reference>
<evidence type="ECO:0000313" key="1">
    <source>
        <dbReference type="EMBL" id="KAF5779915.1"/>
    </source>
</evidence>
<reference evidence="1 3" key="1">
    <citation type="journal article" date="2017" name="Nature">
        <title>The sunflower genome provides insights into oil metabolism, flowering and Asterid evolution.</title>
        <authorList>
            <person name="Badouin H."/>
            <person name="Gouzy J."/>
            <person name="Grassa C.J."/>
            <person name="Murat F."/>
            <person name="Staton S.E."/>
            <person name="Cottret L."/>
            <person name="Lelandais-Briere C."/>
            <person name="Owens G.L."/>
            <person name="Carrere S."/>
            <person name="Mayjonade B."/>
            <person name="Legrand L."/>
            <person name="Gill N."/>
            <person name="Kane N.C."/>
            <person name="Bowers J.E."/>
            <person name="Hubner S."/>
            <person name="Bellec A."/>
            <person name="Berard A."/>
            <person name="Berges H."/>
            <person name="Blanchet N."/>
            <person name="Boniface M.C."/>
            <person name="Brunel D."/>
            <person name="Catrice O."/>
            <person name="Chaidir N."/>
            <person name="Claudel C."/>
            <person name="Donnadieu C."/>
            <person name="Faraut T."/>
            <person name="Fievet G."/>
            <person name="Helmstetter N."/>
            <person name="King M."/>
            <person name="Knapp S.J."/>
            <person name="Lai Z."/>
            <person name="Le Paslier M.C."/>
            <person name="Lippi Y."/>
            <person name="Lorenzon L."/>
            <person name="Mandel J.R."/>
            <person name="Marage G."/>
            <person name="Marchand G."/>
            <person name="Marquand E."/>
            <person name="Bret-Mestries E."/>
            <person name="Morien E."/>
            <person name="Nambeesan S."/>
            <person name="Nguyen T."/>
            <person name="Pegot-Espagnet P."/>
            <person name="Pouilly N."/>
            <person name="Raftis F."/>
            <person name="Sallet E."/>
            <person name="Schiex T."/>
            <person name="Thomas J."/>
            <person name="Vandecasteele C."/>
            <person name="Vares D."/>
            <person name="Vear F."/>
            <person name="Vautrin S."/>
            <person name="Crespi M."/>
            <person name="Mangin B."/>
            <person name="Burke J.M."/>
            <person name="Salse J."/>
            <person name="Munos S."/>
            <person name="Vincourt P."/>
            <person name="Rieseberg L.H."/>
            <person name="Langlade N.B."/>
        </authorList>
    </citation>
    <scope>NUCLEOTIDE SEQUENCE [LARGE SCALE GENOMIC DNA]</scope>
    <source>
        <strain evidence="3">cv. SF193</strain>
        <tissue evidence="1">Leaves</tissue>
    </source>
</reference>
<dbReference type="AlphaFoldDB" id="A0A251T6W3"/>
<dbReference type="InParanoid" id="A0A251T6W3"/>
<dbReference type="Proteomes" id="UP000215914">
    <property type="component" value="Chromosome 12"/>
</dbReference>
<dbReference type="EMBL" id="MNCJ02000327">
    <property type="protein sequence ID" value="KAF5779915.1"/>
    <property type="molecule type" value="Genomic_DNA"/>
</dbReference>
<evidence type="ECO:0000313" key="3">
    <source>
        <dbReference type="Proteomes" id="UP000215914"/>
    </source>
</evidence>
<name>A0A251T6W3_HELAN</name>
<sequence length="94" mass="10343">MFDSGSKLRSVPGSHQRVRVTVSVRSTTFNRWFDWFGSTEVNGSARVKVQSVGQTLASVNGSQHSGHTRSTQDPECLSCTLASSHSWNDITESR</sequence>
<gene>
    <name evidence="2" type="ORF">HannXRQ_Chr12g0385311</name>
    <name evidence="1" type="ORF">HanXRQr2_Chr12g0565061</name>
</gene>
<evidence type="ECO:0000313" key="2">
    <source>
        <dbReference type="EMBL" id="OTG06402.1"/>
    </source>
</evidence>
<accession>A0A251T6W3</accession>
<protein>
    <submittedName>
        <fullName evidence="2">Uncharacterized protein</fullName>
    </submittedName>
</protein>
<dbReference type="Gramene" id="mRNA:HanXRQr2_Chr12g0565061">
    <property type="protein sequence ID" value="mRNA:HanXRQr2_Chr12g0565061"/>
    <property type="gene ID" value="HanXRQr2_Chr12g0565061"/>
</dbReference>